<dbReference type="HOGENOM" id="CLU_024775_1_1_4"/>
<sequence>MERVDCVVIGAGVVGLAVARRLAQDGREVMVLEAAHSIGTGTSSRNSEVIHAGIYYPTNSLKASLCVRGRQSLYAYCESRAIPYRRCGKLIVATDAGQLSALQALREKAHANGVFDLQSLTAAQVKAMEPDIFCVAALLSPSTGIIDSHALMLQLQADAEQAGAVFAFQSAVEAGEITFEGIALRVQGAIEPLLAHRVINCAGLQAQQVAARLVGLPAASIPPLFYAKGNYFSFSGRAHFSHLIYPMPEAGGLGIHLTLDLGGRPRFGPDVQWASRIDYAVDADRLATFENQIRRYWPGVDAGTLQPDYVGIRPKLAAQGAPAADFRIDDHTRHGIPGLVNLFGIESPGLTAALAIADHVAQSLNA</sequence>
<dbReference type="AlphaFoldDB" id="Q21XY3"/>
<dbReference type="KEGG" id="rfr:Rfer_1640"/>
<protein>
    <submittedName>
        <fullName evidence="7">FAD dependent oxidoreductase</fullName>
    </submittedName>
</protein>
<keyword evidence="8" id="KW-1185">Reference proteome</keyword>
<dbReference type="Pfam" id="PF01266">
    <property type="entry name" value="DAO"/>
    <property type="match status" value="1"/>
</dbReference>
<dbReference type="InterPro" id="IPR006076">
    <property type="entry name" value="FAD-dep_OxRdtase"/>
</dbReference>
<evidence type="ECO:0000313" key="8">
    <source>
        <dbReference type="Proteomes" id="UP000008332"/>
    </source>
</evidence>
<dbReference type="Gene3D" id="3.50.50.60">
    <property type="entry name" value="FAD/NAD(P)-binding domain"/>
    <property type="match status" value="1"/>
</dbReference>
<dbReference type="EMBL" id="CP000267">
    <property type="protein sequence ID" value="ABD69370.1"/>
    <property type="molecule type" value="Genomic_DNA"/>
</dbReference>
<proteinExistence type="inferred from homology"/>
<dbReference type="PANTHER" id="PTHR43104">
    <property type="entry name" value="L-2-HYDROXYGLUTARATE DEHYDROGENASE, MITOCHONDRIAL"/>
    <property type="match status" value="1"/>
</dbReference>
<dbReference type="SUPFAM" id="SSF51905">
    <property type="entry name" value="FAD/NAD(P)-binding domain"/>
    <property type="match status" value="1"/>
</dbReference>
<organism evidence="7 8">
    <name type="scientific">Albidiferax ferrireducens (strain ATCC BAA-621 / DSM 15236 / T118)</name>
    <name type="common">Rhodoferax ferrireducens</name>
    <dbReference type="NCBI Taxonomy" id="338969"/>
    <lineage>
        <taxon>Bacteria</taxon>
        <taxon>Pseudomonadati</taxon>
        <taxon>Pseudomonadota</taxon>
        <taxon>Betaproteobacteria</taxon>
        <taxon>Burkholderiales</taxon>
        <taxon>Comamonadaceae</taxon>
        <taxon>Rhodoferax</taxon>
    </lineage>
</organism>
<gene>
    <name evidence="7" type="ordered locus">Rfer_1640</name>
</gene>
<dbReference type="Proteomes" id="UP000008332">
    <property type="component" value="Chromosome"/>
</dbReference>
<dbReference type="RefSeq" id="WP_011463938.1">
    <property type="nucleotide sequence ID" value="NC_007908.1"/>
</dbReference>
<dbReference type="GO" id="GO:0047545">
    <property type="term" value="F:(S)-2-hydroxyglutarate dehydrogenase activity"/>
    <property type="evidence" value="ECO:0007669"/>
    <property type="project" value="TreeGrafter"/>
</dbReference>
<reference evidence="8" key="1">
    <citation type="submission" date="2006-02" db="EMBL/GenBank/DDBJ databases">
        <title>Complete sequence of chromosome of Rhodoferax ferrireducens DSM 15236.</title>
        <authorList>
            <person name="Copeland A."/>
            <person name="Lucas S."/>
            <person name="Lapidus A."/>
            <person name="Barry K."/>
            <person name="Detter J.C."/>
            <person name="Glavina del Rio T."/>
            <person name="Hammon N."/>
            <person name="Israni S."/>
            <person name="Pitluck S."/>
            <person name="Brettin T."/>
            <person name="Bruce D."/>
            <person name="Han C."/>
            <person name="Tapia R."/>
            <person name="Gilna P."/>
            <person name="Kiss H."/>
            <person name="Schmutz J."/>
            <person name="Larimer F."/>
            <person name="Land M."/>
            <person name="Kyrpides N."/>
            <person name="Ivanova N."/>
            <person name="Richardson P."/>
        </authorList>
    </citation>
    <scope>NUCLEOTIDE SEQUENCE [LARGE SCALE GENOMIC DNA]</scope>
    <source>
        <strain evidence="8">ATCC BAA-621 / DSM 15236 / T118</strain>
    </source>
</reference>
<name>Q21XY3_ALBFT</name>
<accession>Q21XY3</accession>
<dbReference type="STRING" id="338969.Rfer_1640"/>
<dbReference type="eggNOG" id="COG0579">
    <property type="taxonomic scope" value="Bacteria"/>
</dbReference>
<evidence type="ECO:0000313" key="7">
    <source>
        <dbReference type="EMBL" id="ABD69370.1"/>
    </source>
</evidence>
<feature type="domain" description="FAD dependent oxidoreductase" evidence="6">
    <location>
        <begin position="5"/>
        <end position="362"/>
    </location>
</feature>
<comment type="cofactor">
    <cofactor evidence="1">
        <name>FAD</name>
        <dbReference type="ChEBI" id="CHEBI:57692"/>
    </cofactor>
</comment>
<evidence type="ECO:0000256" key="2">
    <source>
        <dbReference type="ARBA" id="ARBA00022630"/>
    </source>
</evidence>
<evidence type="ECO:0000256" key="3">
    <source>
        <dbReference type="ARBA" id="ARBA00022827"/>
    </source>
</evidence>
<dbReference type="Gene3D" id="3.30.9.10">
    <property type="entry name" value="D-Amino Acid Oxidase, subunit A, domain 2"/>
    <property type="match status" value="1"/>
</dbReference>
<dbReference type="OrthoDB" id="9801699at2"/>
<comment type="similarity">
    <text evidence="5">Belongs to the L2HGDH family.</text>
</comment>
<evidence type="ECO:0000256" key="4">
    <source>
        <dbReference type="ARBA" id="ARBA00023002"/>
    </source>
</evidence>
<dbReference type="InterPro" id="IPR036188">
    <property type="entry name" value="FAD/NAD-bd_sf"/>
</dbReference>
<evidence type="ECO:0000256" key="1">
    <source>
        <dbReference type="ARBA" id="ARBA00001974"/>
    </source>
</evidence>
<evidence type="ECO:0000256" key="5">
    <source>
        <dbReference type="ARBA" id="ARBA00037941"/>
    </source>
</evidence>
<evidence type="ECO:0000259" key="6">
    <source>
        <dbReference type="Pfam" id="PF01266"/>
    </source>
</evidence>
<keyword evidence="4" id="KW-0560">Oxidoreductase</keyword>
<keyword evidence="3" id="KW-0274">FAD</keyword>
<dbReference type="PANTHER" id="PTHR43104:SF4">
    <property type="entry name" value="L-2-HYDROXYGLUTARATE DEHYDROGENASE, MITOCHONDRIAL"/>
    <property type="match status" value="1"/>
</dbReference>
<keyword evidence="2" id="KW-0285">Flavoprotein</keyword>